<accession>A0A6B8KC96</accession>
<dbReference type="AlphaFoldDB" id="A0A6B8KC96"/>
<organism evidence="3 4">
    <name type="scientific">Methylocystis heyeri</name>
    <dbReference type="NCBI Taxonomy" id="391905"/>
    <lineage>
        <taxon>Bacteria</taxon>
        <taxon>Pseudomonadati</taxon>
        <taxon>Pseudomonadota</taxon>
        <taxon>Alphaproteobacteria</taxon>
        <taxon>Hyphomicrobiales</taxon>
        <taxon>Methylocystaceae</taxon>
        <taxon>Methylocystis</taxon>
    </lineage>
</organism>
<evidence type="ECO:0000256" key="1">
    <source>
        <dbReference type="SAM" id="MobiDB-lite"/>
    </source>
</evidence>
<keyword evidence="4" id="KW-1185">Reference proteome</keyword>
<feature type="chain" id="PRO_5025684258" evidence="2">
    <location>
        <begin position="25"/>
        <end position="101"/>
    </location>
</feature>
<dbReference type="KEGG" id="mhey:H2LOC_010225"/>
<keyword evidence="2" id="KW-0732">Signal</keyword>
<proteinExistence type="predicted"/>
<dbReference type="Proteomes" id="UP000309061">
    <property type="component" value="Chromosome"/>
</dbReference>
<feature type="compositionally biased region" description="Low complexity" evidence="1">
    <location>
        <begin position="33"/>
        <end position="47"/>
    </location>
</feature>
<name>A0A6B8KC96_9HYPH</name>
<gene>
    <name evidence="3" type="ORF">H2LOC_010225</name>
</gene>
<reference evidence="3 4" key="1">
    <citation type="submission" date="2019-11" db="EMBL/GenBank/DDBJ databases">
        <title>The genome sequence of Methylocystis heyeri.</title>
        <authorList>
            <person name="Oshkin I.Y."/>
            <person name="Miroshnikov K."/>
            <person name="Dedysh S.N."/>
        </authorList>
    </citation>
    <scope>NUCLEOTIDE SEQUENCE [LARGE SCALE GENOMIC DNA]</scope>
    <source>
        <strain evidence="3 4">H2</strain>
    </source>
</reference>
<evidence type="ECO:0000313" key="3">
    <source>
        <dbReference type="EMBL" id="QGM46044.1"/>
    </source>
</evidence>
<evidence type="ECO:0000313" key="4">
    <source>
        <dbReference type="Proteomes" id="UP000309061"/>
    </source>
</evidence>
<dbReference type="EMBL" id="CP046052">
    <property type="protein sequence ID" value="QGM46044.1"/>
    <property type="molecule type" value="Genomic_DNA"/>
</dbReference>
<sequence>MKLMRASFATVTLAGVISSQLAFAETPAPPARNPATPSTTPAPAEPAVAKRIETWTEKEWSEAVKEWSKDEAKWASCKEKSEAQKLSGRKSWSFLYTCMTE</sequence>
<evidence type="ECO:0000256" key="2">
    <source>
        <dbReference type="SAM" id="SignalP"/>
    </source>
</evidence>
<feature type="region of interest" description="Disordered" evidence="1">
    <location>
        <begin position="26"/>
        <end position="47"/>
    </location>
</feature>
<feature type="signal peptide" evidence="2">
    <location>
        <begin position="1"/>
        <end position="24"/>
    </location>
</feature>
<protein>
    <submittedName>
        <fullName evidence="3">Uncharacterized protein</fullName>
    </submittedName>
</protein>